<dbReference type="Pfam" id="PF08449">
    <property type="entry name" value="UAA"/>
    <property type="match status" value="1"/>
</dbReference>
<dbReference type="PANTHER" id="PTHR10778:SF8">
    <property type="entry name" value="ADENOSINE 3'-PHOSPHO 5'-PHOSPHOSULFATE TRANSPORTER 2"/>
    <property type="match status" value="1"/>
</dbReference>
<protein>
    <recommendedName>
        <fullName evidence="10">Sugar phosphate transporter domain-containing protein</fullName>
    </recommendedName>
</protein>
<dbReference type="GO" id="GO:0000139">
    <property type="term" value="C:Golgi membrane"/>
    <property type="evidence" value="ECO:0007669"/>
    <property type="project" value="TreeGrafter"/>
</dbReference>
<name>A0A6U1TA57_TRICV</name>
<dbReference type="PANTHER" id="PTHR10778">
    <property type="entry name" value="SOLUTE CARRIER FAMILY 35 MEMBER B"/>
    <property type="match status" value="1"/>
</dbReference>
<keyword evidence="5 7" id="KW-0472">Membrane</keyword>
<gene>
    <name evidence="8" type="ORF">OSIN01602_LOCUS2800</name>
    <name evidence="9" type="ORF">OSIN01602_LOCUS2805</name>
</gene>
<proteinExistence type="predicted"/>
<comment type="subcellular location">
    <subcellularLocation>
        <location evidence="1">Membrane</location>
        <topology evidence="1">Multi-pass membrane protein</topology>
    </subcellularLocation>
</comment>
<feature type="transmembrane region" description="Helical" evidence="7">
    <location>
        <begin position="231"/>
        <end position="249"/>
    </location>
</feature>
<dbReference type="GO" id="GO:0005789">
    <property type="term" value="C:endoplasmic reticulum membrane"/>
    <property type="evidence" value="ECO:0007669"/>
    <property type="project" value="TreeGrafter"/>
</dbReference>
<feature type="region of interest" description="Disordered" evidence="6">
    <location>
        <begin position="379"/>
        <end position="422"/>
    </location>
</feature>
<evidence type="ECO:0000256" key="2">
    <source>
        <dbReference type="ARBA" id="ARBA00022448"/>
    </source>
</evidence>
<keyword evidence="4 7" id="KW-1133">Transmembrane helix</keyword>
<keyword evidence="2" id="KW-0813">Transport</keyword>
<keyword evidence="3 7" id="KW-0812">Transmembrane</keyword>
<evidence type="ECO:0000256" key="6">
    <source>
        <dbReference type="SAM" id="MobiDB-lite"/>
    </source>
</evidence>
<feature type="transmembrane region" description="Helical" evidence="7">
    <location>
        <begin position="353"/>
        <end position="371"/>
    </location>
</feature>
<reference evidence="9" key="1">
    <citation type="submission" date="2021-01" db="EMBL/GenBank/DDBJ databases">
        <authorList>
            <person name="Corre E."/>
            <person name="Pelletier E."/>
            <person name="Niang G."/>
            <person name="Scheremetjew M."/>
            <person name="Finn R."/>
            <person name="Kale V."/>
            <person name="Holt S."/>
            <person name="Cochrane G."/>
            <person name="Meng A."/>
            <person name="Brown T."/>
            <person name="Cohen L."/>
        </authorList>
    </citation>
    <scope>NUCLEOTIDE SEQUENCE</scope>
    <source>
        <strain evidence="9">Grunow 1884</strain>
    </source>
</reference>
<dbReference type="EMBL" id="HBGO01004981">
    <property type="protein sequence ID" value="CAD9324338.1"/>
    <property type="molecule type" value="Transcribed_RNA"/>
</dbReference>
<evidence type="ECO:0000313" key="9">
    <source>
        <dbReference type="EMBL" id="CAD9324338.1"/>
    </source>
</evidence>
<evidence type="ECO:0008006" key="10">
    <source>
        <dbReference type="Google" id="ProtNLM"/>
    </source>
</evidence>
<evidence type="ECO:0000256" key="3">
    <source>
        <dbReference type="ARBA" id="ARBA00022692"/>
    </source>
</evidence>
<sequence>MAPMMATPSRTTPLAEALKAADDARINGKEGWVENEPLLGGSGVASPSCASPSGASSVASGMSASSASASPRGTFESLPRPTQLAALSLGVFVFFGVHNVLQEAMTKVEGFEYGVMLGWMEVLGVAVCSYVERKFVAKESGRVAPLSAYPPLTICLLASTSLSALSLDYINFPTKVVFRSCKLVPTMLISTMVNRTVFSASEYGAALAVCAGLALFASADFVVAGPSFHPLGLALVTASVCADAVLPNAQERLFRLGSSRLEVTFYVNLFTLMVQTASTYLSGDMMGLFHLAAKERYLAVYMVVYTLIAYIAVSLHMTVVKRFGGVAAVFVGTGRKGMTLILSFLLFPKDFSWRYPAGAILVLGGLAASSVTKLRKKRRKVVTPPTSECEGEDSDAPQSGNSAFLVQTNRKDMEMGRTSGQR</sequence>
<feature type="compositionally biased region" description="Polar residues" evidence="6">
    <location>
        <begin position="396"/>
        <end position="408"/>
    </location>
</feature>
<feature type="transmembrane region" description="Helical" evidence="7">
    <location>
        <begin position="326"/>
        <end position="347"/>
    </location>
</feature>
<feature type="transmembrane region" description="Helical" evidence="7">
    <location>
        <begin position="298"/>
        <end position="319"/>
    </location>
</feature>
<feature type="transmembrane region" description="Helical" evidence="7">
    <location>
        <begin position="261"/>
        <end position="278"/>
    </location>
</feature>
<organism evidence="9">
    <name type="scientific">Trieres chinensis</name>
    <name type="common">Marine centric diatom</name>
    <name type="synonym">Odontella sinensis</name>
    <dbReference type="NCBI Taxonomy" id="1514140"/>
    <lineage>
        <taxon>Eukaryota</taxon>
        <taxon>Sar</taxon>
        <taxon>Stramenopiles</taxon>
        <taxon>Ochrophyta</taxon>
        <taxon>Bacillariophyta</taxon>
        <taxon>Mediophyceae</taxon>
        <taxon>Biddulphiophycidae</taxon>
        <taxon>Eupodiscales</taxon>
        <taxon>Parodontellaceae</taxon>
        <taxon>Trieres</taxon>
    </lineage>
</organism>
<feature type="transmembrane region" description="Helical" evidence="7">
    <location>
        <begin position="205"/>
        <end position="225"/>
    </location>
</feature>
<dbReference type="EMBL" id="HBGO01004970">
    <property type="protein sequence ID" value="CAD9324329.1"/>
    <property type="molecule type" value="Transcribed_RNA"/>
</dbReference>
<dbReference type="AlphaFoldDB" id="A0A6U1TA57"/>
<dbReference type="GO" id="GO:0046964">
    <property type="term" value="F:3'-phosphoadenosine 5'-phosphosulfate transmembrane transporter activity"/>
    <property type="evidence" value="ECO:0007669"/>
    <property type="project" value="TreeGrafter"/>
</dbReference>
<evidence type="ECO:0000256" key="7">
    <source>
        <dbReference type="SAM" id="Phobius"/>
    </source>
</evidence>
<evidence type="ECO:0000313" key="8">
    <source>
        <dbReference type="EMBL" id="CAD9324329.1"/>
    </source>
</evidence>
<evidence type="ECO:0000256" key="5">
    <source>
        <dbReference type="ARBA" id="ARBA00023136"/>
    </source>
</evidence>
<evidence type="ECO:0000256" key="4">
    <source>
        <dbReference type="ARBA" id="ARBA00022989"/>
    </source>
</evidence>
<evidence type="ECO:0000256" key="1">
    <source>
        <dbReference type="ARBA" id="ARBA00004141"/>
    </source>
</evidence>
<dbReference type="InterPro" id="IPR013657">
    <property type="entry name" value="SCL35B1-4/HUT1"/>
</dbReference>
<accession>A0A6U1TA57</accession>